<dbReference type="Pfam" id="PF03963">
    <property type="entry name" value="FlgD"/>
    <property type="match status" value="1"/>
</dbReference>
<dbReference type="EMBL" id="BJUA01000024">
    <property type="protein sequence ID" value="GEK19351.1"/>
    <property type="molecule type" value="Genomic_DNA"/>
</dbReference>
<sequence>MSIDTSYATGATSTATSGIASTAGGTLDQQAFLNLLVAQLRNQDPSAPMDSSQLMAQTTQLATMEQLTTLTDTSREAFALQMRVAAASLVGQTVSWTDGEGVTHSGVVDAVDYAGSVPVVTVGDQKIPLDQVASVTRTGTSAEDES</sequence>
<name>A0A510V0N0_9CELL</name>
<keyword evidence="4" id="KW-1185">Reference proteome</keyword>
<keyword evidence="2" id="KW-1005">Bacterial flagellum biogenesis</keyword>
<dbReference type="RefSeq" id="WP_146807710.1">
    <property type="nucleotide sequence ID" value="NZ_BJUA01000024.1"/>
</dbReference>
<evidence type="ECO:0000256" key="1">
    <source>
        <dbReference type="ARBA" id="ARBA00010577"/>
    </source>
</evidence>
<evidence type="ECO:0000313" key="4">
    <source>
        <dbReference type="Proteomes" id="UP000321386"/>
    </source>
</evidence>
<gene>
    <name evidence="3" type="ORF">CPE01_30840</name>
</gene>
<dbReference type="InterPro" id="IPR005648">
    <property type="entry name" value="FlgD"/>
</dbReference>
<evidence type="ECO:0008006" key="5">
    <source>
        <dbReference type="Google" id="ProtNLM"/>
    </source>
</evidence>
<reference evidence="3 4" key="1">
    <citation type="submission" date="2019-07" db="EMBL/GenBank/DDBJ databases">
        <title>Whole genome shotgun sequence of Cellulomonas persica NBRC 101101.</title>
        <authorList>
            <person name="Hosoyama A."/>
            <person name="Uohara A."/>
            <person name="Ohji S."/>
            <person name="Ichikawa N."/>
        </authorList>
    </citation>
    <scope>NUCLEOTIDE SEQUENCE [LARGE SCALE GENOMIC DNA]</scope>
    <source>
        <strain evidence="3 4">NBRC 101101</strain>
    </source>
</reference>
<evidence type="ECO:0000313" key="3">
    <source>
        <dbReference type="EMBL" id="GEK19351.1"/>
    </source>
</evidence>
<protein>
    <recommendedName>
        <fullName evidence="5">Flagellar basal body rod modification protein FlgD</fullName>
    </recommendedName>
</protein>
<comment type="caution">
    <text evidence="3">The sequence shown here is derived from an EMBL/GenBank/DDBJ whole genome shotgun (WGS) entry which is preliminary data.</text>
</comment>
<dbReference type="Proteomes" id="UP000321386">
    <property type="component" value="Unassembled WGS sequence"/>
</dbReference>
<organism evidence="3 4">
    <name type="scientific">Cellulomonas persica</name>
    <dbReference type="NCBI Taxonomy" id="76861"/>
    <lineage>
        <taxon>Bacteria</taxon>
        <taxon>Bacillati</taxon>
        <taxon>Actinomycetota</taxon>
        <taxon>Actinomycetes</taxon>
        <taxon>Micrococcales</taxon>
        <taxon>Cellulomonadaceae</taxon>
        <taxon>Cellulomonas</taxon>
    </lineage>
</organism>
<dbReference type="OrthoDB" id="9785233at2"/>
<proteinExistence type="inferred from homology"/>
<evidence type="ECO:0000256" key="2">
    <source>
        <dbReference type="ARBA" id="ARBA00022795"/>
    </source>
</evidence>
<dbReference type="GO" id="GO:0044781">
    <property type="term" value="P:bacterial-type flagellum organization"/>
    <property type="evidence" value="ECO:0007669"/>
    <property type="project" value="UniProtKB-KW"/>
</dbReference>
<comment type="similarity">
    <text evidence="1">Belongs to the FlgD family.</text>
</comment>
<accession>A0A510V0N0</accession>
<dbReference type="AlphaFoldDB" id="A0A510V0N0"/>